<comment type="caution">
    <text evidence="1">The sequence shown here is derived from an EMBL/GenBank/DDBJ whole genome shotgun (WGS) entry which is preliminary data.</text>
</comment>
<dbReference type="RefSeq" id="WP_220103425.1">
    <property type="nucleotide sequence ID" value="NZ_JAHZSS010000006.1"/>
</dbReference>
<dbReference type="Gene3D" id="3.40.50.300">
    <property type="entry name" value="P-loop containing nucleotide triphosphate hydrolases"/>
    <property type="match status" value="1"/>
</dbReference>
<dbReference type="SUPFAM" id="SSF52540">
    <property type="entry name" value="P-loop containing nucleoside triphosphate hydrolases"/>
    <property type="match status" value="1"/>
</dbReference>
<dbReference type="InterPro" id="IPR005331">
    <property type="entry name" value="Sulfotransferase"/>
</dbReference>
<accession>A0ABS7EEU1</accession>
<reference evidence="1" key="1">
    <citation type="submission" date="2021-07" db="EMBL/GenBank/DDBJ databases">
        <title>Neiella marina sp. nov., isolated from the intestinal content of sea cucumber Apostichopus japonicus.</title>
        <authorList>
            <person name="Bai X."/>
        </authorList>
    </citation>
    <scope>NUCLEOTIDE SEQUENCE</scope>
    <source>
        <strain evidence="1">126</strain>
    </source>
</reference>
<evidence type="ECO:0000313" key="2">
    <source>
        <dbReference type="Proteomes" id="UP001166251"/>
    </source>
</evidence>
<name>A0ABS7EEU1_9GAMM</name>
<dbReference type="EMBL" id="JAHZSS010000006">
    <property type="protein sequence ID" value="MBW8190739.1"/>
    <property type="molecule type" value="Genomic_DNA"/>
</dbReference>
<sequence length="324" mass="37022">MFNMFLQPKPKYPLVFVHVPKAAGTSFRASLAAAVGKKKICFDYRGASGLISPEVSQWLIDENKPAQFREVFDRKGYIALSGHYPADRYSDLFDISSFVAFVRRPFDYLNSVYRHRLRHNRTDKSFAEFIEDPKLHNRQSYFLARQCWPAFACVGVTERFSESLDVINHHFGLSLVEKRKNIDAGRKNKISEKAQQHAKADMSQYESRINELNRLDLALYEQVNHCLDNRLAMIRQQKAMVRGGVSLLNSGLVKVSIAEDGMPLERAEVIVQQQGAKQRLAFKAESSKNGMLEMNSKLSDTVNKTTNFSLLLNGSEFPLQYWQG</sequence>
<keyword evidence="2" id="KW-1185">Reference proteome</keyword>
<protein>
    <submittedName>
        <fullName evidence="1">Sulfotransferase family protein</fullName>
    </submittedName>
</protein>
<dbReference type="InterPro" id="IPR027417">
    <property type="entry name" value="P-loop_NTPase"/>
</dbReference>
<dbReference type="Proteomes" id="UP001166251">
    <property type="component" value="Unassembled WGS sequence"/>
</dbReference>
<organism evidence="1 2">
    <name type="scientific">Neiella holothuriorum</name>
    <dbReference type="NCBI Taxonomy" id="2870530"/>
    <lineage>
        <taxon>Bacteria</taxon>
        <taxon>Pseudomonadati</taxon>
        <taxon>Pseudomonadota</taxon>
        <taxon>Gammaproteobacteria</taxon>
        <taxon>Alteromonadales</taxon>
        <taxon>Echinimonadaceae</taxon>
        <taxon>Neiella</taxon>
    </lineage>
</organism>
<evidence type="ECO:0000313" key="1">
    <source>
        <dbReference type="EMBL" id="MBW8190739.1"/>
    </source>
</evidence>
<dbReference type="Pfam" id="PF03567">
    <property type="entry name" value="Sulfotransfer_2"/>
    <property type="match status" value="1"/>
</dbReference>
<gene>
    <name evidence="1" type="ORF">K0504_06810</name>
</gene>
<proteinExistence type="predicted"/>